<dbReference type="InterPro" id="IPR017642">
    <property type="entry name" value="DNA_S_mod_DndB"/>
</dbReference>
<proteinExistence type="predicted"/>
<protein>
    <submittedName>
        <fullName evidence="1">DGQHR domain-containing protein</fullName>
    </submittedName>
</protein>
<dbReference type="RefSeq" id="WP_319626565.1">
    <property type="nucleotide sequence ID" value="NZ_JAWXRB010000009.1"/>
</dbReference>
<dbReference type="Proteomes" id="UP001282336">
    <property type="component" value="Unassembled WGS sequence"/>
</dbReference>
<dbReference type="NCBIfam" id="TIGR03187">
    <property type="entry name" value="DGQHR"/>
    <property type="match status" value="1"/>
</dbReference>
<accession>A0AAJ2RZZ6</accession>
<organism evidence="1 2">
    <name type="scientific">Scandinavium lactucae</name>
    <dbReference type="NCBI Taxonomy" id="3095028"/>
    <lineage>
        <taxon>Bacteria</taxon>
        <taxon>Pseudomonadati</taxon>
        <taxon>Pseudomonadota</taxon>
        <taxon>Gammaproteobacteria</taxon>
        <taxon>Enterobacterales</taxon>
        <taxon>Enterobacteriaceae</taxon>
        <taxon>Scandinavium</taxon>
    </lineage>
</organism>
<dbReference type="EMBL" id="JAWXRC010000003">
    <property type="protein sequence ID" value="MDX6029927.1"/>
    <property type="molecule type" value="Genomic_DNA"/>
</dbReference>
<name>A0AAJ2RZZ6_9ENTR</name>
<gene>
    <name evidence="1" type="ORF">SIL20_00100</name>
</gene>
<evidence type="ECO:0000313" key="2">
    <source>
        <dbReference type="Proteomes" id="UP001282336"/>
    </source>
</evidence>
<dbReference type="InterPro" id="IPR017601">
    <property type="entry name" value="DGQHR-contain_dom"/>
</dbReference>
<dbReference type="Pfam" id="PF14072">
    <property type="entry name" value="DndB"/>
    <property type="match status" value="1"/>
</dbReference>
<sequence>MMTTQTHEYFFEFPAIRCQQGGRVQYMLCAPMNMLKRIMAFDDAGDVMSRSQREVHLGRAKKVTRYLTSGFDNQTDYIVPTLVGNIDGVVRFEEAKGVNGGLGTLFISMDADIRLFDGQTRSRGIIDYIAERKDSPDTITLLLSEGLSLQARQQFFSDINNNASKPATAISMAYNHKDPVNDLVRQIVNAIPVLSGRVDCEHNVVPSKSDLLISFKALHDATRKMFGLRAGDEISDALREDAIRLWKAWSKALHWAWLTENVGPALYRTGHIGTHGVMVNAIGIATAMMLEHHDAAAIADMLGGRETPCIDALAPFSHAQWHGVCIDPVAGTVKCDTPAQNRAAEKLLAMFGLSTEHPDAWLRPCFGEDVTDEQVASMVEKITKVATEKNFDLPQLKVAIPERIAGNAETLKPVLLNMRRVRTWINEQFPQADAE</sequence>
<evidence type="ECO:0000313" key="1">
    <source>
        <dbReference type="EMBL" id="MDX6029927.1"/>
    </source>
</evidence>
<comment type="caution">
    <text evidence="1">The sequence shown here is derived from an EMBL/GenBank/DDBJ whole genome shotgun (WGS) entry which is preliminary data.</text>
</comment>
<reference evidence="1" key="1">
    <citation type="submission" date="2023-11" db="EMBL/GenBank/DDBJ databases">
        <title>Scandinavium wanjuensis sp. nov., isolated from lettuce South Korea.</title>
        <authorList>
            <person name="Park J."/>
            <person name="Park S."/>
            <person name="Oh K.K."/>
            <person name="Cho G.S."/>
            <person name="Franz C.M.A.P."/>
        </authorList>
    </citation>
    <scope>NUCLEOTIDE SEQUENCE</scope>
    <source>
        <strain evidence="1">V105_12</strain>
    </source>
</reference>
<dbReference type="AlphaFoldDB" id="A0AAJ2RZZ6"/>
<dbReference type="CDD" id="cd16412">
    <property type="entry name" value="dndB"/>
    <property type="match status" value="1"/>
</dbReference>